<proteinExistence type="predicted"/>
<evidence type="ECO:0000313" key="1">
    <source>
        <dbReference type="EMBL" id="RBI66150.1"/>
    </source>
</evidence>
<sequence length="175" mass="19813">MPTSTDHNQVFENSVLQAAKELLETKLATLPWHQFELEYHSPTGRARLQVRCQQEADSPVRTLVLSVTFLHDSEQLQLSNIMMPLALRWERLGKRTIKAIFEVAHPAGYDLFLIDTVPSFHDRLLKRNARAVTDDIVMITPETDLVSDIGSPKPNSSEVRGYSIFDVLDELDADA</sequence>
<dbReference type="RefSeq" id="WP_113270601.1">
    <property type="nucleotide sequence ID" value="NZ_QNTU01000011.1"/>
</dbReference>
<reference evidence="2" key="1">
    <citation type="submission" date="2018-06" db="EMBL/GenBank/DDBJ databases">
        <title>Whole genome sequencing of four bacterial strains from South Shetland trench revealing bio-synthetic gene clusters.</title>
        <authorList>
            <person name="Abdel-Mageed W.M."/>
            <person name="Lehri B."/>
            <person name="Jarmusch S."/>
            <person name="Miranda K."/>
            <person name="Goodfellow M."/>
            <person name="Jaspars M."/>
            <person name="Karlyshev A.V."/>
        </authorList>
    </citation>
    <scope>NUCLEOTIDE SEQUENCE [LARGE SCALE GENOMIC DNA]</scope>
    <source>
        <strain evidence="2">SST4</strain>
    </source>
</reference>
<dbReference type="EMBL" id="QNTU01000011">
    <property type="protein sequence ID" value="RBI66150.1"/>
    <property type="molecule type" value="Genomic_DNA"/>
</dbReference>
<name>A0A365TMX5_9GAMM</name>
<keyword evidence="2" id="KW-1185">Reference proteome</keyword>
<dbReference type="OrthoDB" id="6156371at2"/>
<evidence type="ECO:0000313" key="2">
    <source>
        <dbReference type="Proteomes" id="UP000252204"/>
    </source>
</evidence>
<accession>A0A365TMX5</accession>
<protein>
    <submittedName>
        <fullName evidence="1">Uncharacterized protein</fullName>
    </submittedName>
</protein>
<comment type="caution">
    <text evidence="1">The sequence shown here is derived from an EMBL/GenBank/DDBJ whole genome shotgun (WGS) entry which is preliminary data.</text>
</comment>
<gene>
    <name evidence="1" type="ORF">DQ400_15540</name>
</gene>
<dbReference type="Proteomes" id="UP000252204">
    <property type="component" value="Unassembled WGS sequence"/>
</dbReference>
<dbReference type="AlphaFoldDB" id="A0A365TMX5"/>
<organism evidence="1 2">
    <name type="scientific">Vreelandella sulfidaeris</name>
    <dbReference type="NCBI Taxonomy" id="115553"/>
    <lineage>
        <taxon>Bacteria</taxon>
        <taxon>Pseudomonadati</taxon>
        <taxon>Pseudomonadota</taxon>
        <taxon>Gammaproteobacteria</taxon>
        <taxon>Oceanospirillales</taxon>
        <taxon>Halomonadaceae</taxon>
        <taxon>Vreelandella</taxon>
    </lineage>
</organism>